<proteinExistence type="predicted"/>
<name>A0AAV7FT80_DENCH</name>
<evidence type="ECO:0000313" key="2">
    <source>
        <dbReference type="Proteomes" id="UP000775213"/>
    </source>
</evidence>
<evidence type="ECO:0000313" key="1">
    <source>
        <dbReference type="EMBL" id="KAH0446552.1"/>
    </source>
</evidence>
<reference evidence="1 2" key="1">
    <citation type="journal article" date="2021" name="Hortic Res">
        <title>Chromosome-scale assembly of the Dendrobium chrysotoxum genome enhances the understanding of orchid evolution.</title>
        <authorList>
            <person name="Zhang Y."/>
            <person name="Zhang G.Q."/>
            <person name="Zhang D."/>
            <person name="Liu X.D."/>
            <person name="Xu X.Y."/>
            <person name="Sun W.H."/>
            <person name="Yu X."/>
            <person name="Zhu X."/>
            <person name="Wang Z.W."/>
            <person name="Zhao X."/>
            <person name="Zhong W.Y."/>
            <person name="Chen H."/>
            <person name="Yin W.L."/>
            <person name="Huang T."/>
            <person name="Niu S.C."/>
            <person name="Liu Z.J."/>
        </authorList>
    </citation>
    <scope>NUCLEOTIDE SEQUENCE [LARGE SCALE GENOMIC DNA]</scope>
    <source>
        <strain evidence="1">Lindl</strain>
    </source>
</reference>
<keyword evidence="2" id="KW-1185">Reference proteome</keyword>
<sequence>MDINRREYIILLPLLILSVILGVYPNVVLNDIHNKDRDHTDSRRIEPNSRTSLISEQLNPSELLHPEDEMSRHRGVKPFGQCELSQTINLFFDFKVKVYYFRPDKLSTLFSINNMSYKNVSKKEDIVNVCNAITSLKR</sequence>
<accession>A0AAV7FT80</accession>
<comment type="caution">
    <text evidence="1">The sequence shown here is derived from an EMBL/GenBank/DDBJ whole genome shotgun (WGS) entry which is preliminary data.</text>
</comment>
<organism evidence="1 2">
    <name type="scientific">Dendrobium chrysotoxum</name>
    <name type="common">Orchid</name>
    <dbReference type="NCBI Taxonomy" id="161865"/>
    <lineage>
        <taxon>Eukaryota</taxon>
        <taxon>Viridiplantae</taxon>
        <taxon>Streptophyta</taxon>
        <taxon>Embryophyta</taxon>
        <taxon>Tracheophyta</taxon>
        <taxon>Spermatophyta</taxon>
        <taxon>Magnoliopsida</taxon>
        <taxon>Liliopsida</taxon>
        <taxon>Asparagales</taxon>
        <taxon>Orchidaceae</taxon>
        <taxon>Epidendroideae</taxon>
        <taxon>Malaxideae</taxon>
        <taxon>Dendrobiinae</taxon>
        <taxon>Dendrobium</taxon>
    </lineage>
</organism>
<dbReference type="Proteomes" id="UP000775213">
    <property type="component" value="Unassembled WGS sequence"/>
</dbReference>
<gene>
    <name evidence="1" type="ORF">IEQ34_024616</name>
</gene>
<dbReference type="EMBL" id="JAGFBR010000186">
    <property type="protein sequence ID" value="KAH0446552.1"/>
    <property type="molecule type" value="Genomic_DNA"/>
</dbReference>
<dbReference type="AlphaFoldDB" id="A0AAV7FT80"/>
<protein>
    <submittedName>
        <fullName evidence="1">Uncharacterized protein</fullName>
    </submittedName>
</protein>
<dbReference type="AntiFam" id="ANF00005">
    <property type="entry name" value="Antisense to 23S rRNA"/>
</dbReference>